<evidence type="ECO:0000256" key="3">
    <source>
        <dbReference type="ARBA" id="ARBA00022475"/>
    </source>
</evidence>
<dbReference type="SUPFAM" id="SSF161098">
    <property type="entry name" value="MetI-like"/>
    <property type="match status" value="1"/>
</dbReference>
<feature type="transmembrane region" description="Helical" evidence="7">
    <location>
        <begin position="294"/>
        <end position="315"/>
    </location>
</feature>
<evidence type="ECO:0000256" key="5">
    <source>
        <dbReference type="ARBA" id="ARBA00022989"/>
    </source>
</evidence>
<comment type="subcellular location">
    <subcellularLocation>
        <location evidence="1 7">Cell membrane</location>
        <topology evidence="1 7">Multi-pass membrane protein</topology>
    </subcellularLocation>
</comment>
<evidence type="ECO:0000256" key="6">
    <source>
        <dbReference type="ARBA" id="ARBA00023136"/>
    </source>
</evidence>
<evidence type="ECO:0000259" key="8">
    <source>
        <dbReference type="PROSITE" id="PS50928"/>
    </source>
</evidence>
<dbReference type="Pfam" id="PF00528">
    <property type="entry name" value="BPD_transp_1"/>
    <property type="match status" value="1"/>
</dbReference>
<evidence type="ECO:0000256" key="2">
    <source>
        <dbReference type="ARBA" id="ARBA00022448"/>
    </source>
</evidence>
<feature type="transmembrane region" description="Helical" evidence="7">
    <location>
        <begin position="178"/>
        <end position="197"/>
    </location>
</feature>
<dbReference type="AlphaFoldDB" id="A0A402ASA2"/>
<comment type="caution">
    <text evidence="9">The sequence shown here is derived from an EMBL/GenBank/DDBJ whole genome shotgun (WGS) entry which is preliminary data.</text>
</comment>
<feature type="transmembrane region" description="Helical" evidence="7">
    <location>
        <begin position="104"/>
        <end position="125"/>
    </location>
</feature>
<evidence type="ECO:0000256" key="1">
    <source>
        <dbReference type="ARBA" id="ARBA00004651"/>
    </source>
</evidence>
<reference evidence="10" key="1">
    <citation type="submission" date="2018-12" db="EMBL/GenBank/DDBJ databases">
        <title>Tengunoibacter tsumagoiensis gen. nov., sp. nov., Dictyobacter kobayashii sp. nov., D. alpinus sp. nov., and D. joshuensis sp. nov. and description of Dictyobacteraceae fam. nov. within the order Ktedonobacterales isolated from Tengu-no-mugimeshi.</title>
        <authorList>
            <person name="Wang C.M."/>
            <person name="Zheng Y."/>
            <person name="Sakai Y."/>
            <person name="Toyoda A."/>
            <person name="Minakuchi Y."/>
            <person name="Abe K."/>
            <person name="Yokota A."/>
            <person name="Yabe S."/>
        </authorList>
    </citation>
    <scope>NUCLEOTIDE SEQUENCE [LARGE SCALE GENOMIC DNA]</scope>
    <source>
        <strain evidence="10">Uno11</strain>
    </source>
</reference>
<proteinExistence type="inferred from homology"/>
<dbReference type="GO" id="GO:0005886">
    <property type="term" value="C:plasma membrane"/>
    <property type="evidence" value="ECO:0007669"/>
    <property type="project" value="UniProtKB-SubCell"/>
</dbReference>
<feature type="transmembrane region" description="Helical" evidence="7">
    <location>
        <begin position="237"/>
        <end position="256"/>
    </location>
</feature>
<dbReference type="PROSITE" id="PS50928">
    <property type="entry name" value="ABC_TM1"/>
    <property type="match status" value="1"/>
</dbReference>
<keyword evidence="4 7" id="KW-0812">Transmembrane</keyword>
<dbReference type="InterPro" id="IPR035906">
    <property type="entry name" value="MetI-like_sf"/>
</dbReference>
<evidence type="ECO:0000313" key="9">
    <source>
        <dbReference type="EMBL" id="GCE21977.1"/>
    </source>
</evidence>
<dbReference type="CDD" id="cd06261">
    <property type="entry name" value="TM_PBP2"/>
    <property type="match status" value="1"/>
</dbReference>
<name>A0A402ASA2_9CHLR</name>
<dbReference type="OrthoDB" id="9788108at2"/>
<keyword evidence="6 7" id="KW-0472">Membrane</keyword>
<accession>A0A402ASA2</accession>
<gene>
    <name evidence="9" type="ORF">KDK_57770</name>
</gene>
<dbReference type="Gene3D" id="1.10.3720.10">
    <property type="entry name" value="MetI-like"/>
    <property type="match status" value="1"/>
</dbReference>
<organism evidence="9 10">
    <name type="scientific">Dictyobacter kobayashii</name>
    <dbReference type="NCBI Taxonomy" id="2014872"/>
    <lineage>
        <taxon>Bacteria</taxon>
        <taxon>Bacillati</taxon>
        <taxon>Chloroflexota</taxon>
        <taxon>Ktedonobacteria</taxon>
        <taxon>Ktedonobacterales</taxon>
        <taxon>Dictyobacteraceae</taxon>
        <taxon>Dictyobacter</taxon>
    </lineage>
</organism>
<evidence type="ECO:0000313" key="10">
    <source>
        <dbReference type="Proteomes" id="UP000287188"/>
    </source>
</evidence>
<dbReference type="InterPro" id="IPR051393">
    <property type="entry name" value="ABC_transporter_permease"/>
</dbReference>
<dbReference type="PANTHER" id="PTHR30193:SF37">
    <property type="entry name" value="INNER MEMBRANE ABC TRANSPORTER PERMEASE PROTEIN YCJO"/>
    <property type="match status" value="1"/>
</dbReference>
<evidence type="ECO:0000256" key="4">
    <source>
        <dbReference type="ARBA" id="ARBA00022692"/>
    </source>
</evidence>
<feature type="transmembrane region" description="Helical" evidence="7">
    <location>
        <begin position="41"/>
        <end position="70"/>
    </location>
</feature>
<evidence type="ECO:0000256" key="7">
    <source>
        <dbReference type="RuleBase" id="RU363032"/>
    </source>
</evidence>
<dbReference type="EMBL" id="BIFS01000002">
    <property type="protein sequence ID" value="GCE21977.1"/>
    <property type="molecule type" value="Genomic_DNA"/>
</dbReference>
<dbReference type="Proteomes" id="UP000287188">
    <property type="component" value="Unassembled WGS sequence"/>
</dbReference>
<keyword evidence="3" id="KW-1003">Cell membrane</keyword>
<keyword evidence="10" id="KW-1185">Reference proteome</keyword>
<dbReference type="RefSeq" id="WP_126554446.1">
    <property type="nucleotide sequence ID" value="NZ_BIFS01000002.1"/>
</dbReference>
<keyword evidence="2 7" id="KW-0813">Transport</keyword>
<protein>
    <submittedName>
        <fullName evidence="9">Sugar ABC transporter permease</fullName>
    </submittedName>
</protein>
<keyword evidence="5 7" id="KW-1133">Transmembrane helix</keyword>
<dbReference type="InterPro" id="IPR000515">
    <property type="entry name" value="MetI-like"/>
</dbReference>
<feature type="transmembrane region" description="Helical" evidence="7">
    <location>
        <begin position="137"/>
        <end position="158"/>
    </location>
</feature>
<sequence length="324" mass="36762">MSIKKTDHVQVALEEVESLGQHIPSRNQQLVRRAQWRNTGIAYLFLAPNIVGFLVFTLFSLVAAFGLSFFRWTLLTPPEFTGLSNYVELFTVDPVFHQLLINTLYFVFGYVPLNMIVSLGMAVWLAGPIHFKNVFRIIMFMPVLTPAVGVALVWLLMYDQSGIINQTLLAVFHVHGPNWLASSAWAMPAVIIMSLWYNFGYNMLVFSAGIQNIPQHFYEAAAIDGATRWNLFRHITIPLLSPSLFFGLVLTLISSFQVFDQVYILTGGGPGIDTTTLVLYAYQNGFQYYKMGYAATVSTMIFLLILVVTLFQFTLQRKWVHYEV</sequence>
<feature type="domain" description="ABC transmembrane type-1" evidence="8">
    <location>
        <begin position="100"/>
        <end position="312"/>
    </location>
</feature>
<dbReference type="GO" id="GO:0055085">
    <property type="term" value="P:transmembrane transport"/>
    <property type="evidence" value="ECO:0007669"/>
    <property type="project" value="InterPro"/>
</dbReference>
<comment type="similarity">
    <text evidence="7">Belongs to the binding-protein-dependent transport system permease family.</text>
</comment>
<dbReference type="PANTHER" id="PTHR30193">
    <property type="entry name" value="ABC TRANSPORTER PERMEASE PROTEIN"/>
    <property type="match status" value="1"/>
</dbReference>